<dbReference type="Proteomes" id="UP001549291">
    <property type="component" value="Unassembled WGS sequence"/>
</dbReference>
<name>A0ABV2RPU7_BRAJP</name>
<feature type="signal peptide" evidence="1">
    <location>
        <begin position="1"/>
        <end position="34"/>
    </location>
</feature>
<dbReference type="Gene3D" id="3.10.450.50">
    <property type="match status" value="1"/>
</dbReference>
<dbReference type="InterPro" id="IPR032710">
    <property type="entry name" value="NTF2-like_dom_sf"/>
</dbReference>
<protein>
    <submittedName>
        <fullName evidence="2">Ketosteroid isomerase-like protein</fullName>
    </submittedName>
</protein>
<feature type="chain" id="PRO_5045964539" evidence="1">
    <location>
        <begin position="35"/>
        <end position="168"/>
    </location>
</feature>
<organism evidence="2 3">
    <name type="scientific">Bradyrhizobium japonicum</name>
    <dbReference type="NCBI Taxonomy" id="375"/>
    <lineage>
        <taxon>Bacteria</taxon>
        <taxon>Pseudomonadati</taxon>
        <taxon>Pseudomonadota</taxon>
        <taxon>Alphaproteobacteria</taxon>
        <taxon>Hyphomicrobiales</taxon>
        <taxon>Nitrobacteraceae</taxon>
        <taxon>Bradyrhizobium</taxon>
    </lineage>
</organism>
<sequence length="168" mass="18005">MQLCITTRGEVVMKRRSLLLALCSSAFISAPALADEVKQEADKIAVAYTDCVAKKDAACVAALYTKDGVQINPGGVFSDLKTVYENNFKNGTDHIEIRVGNMSVINNDLVVANGETDIFGKDPKSGDATKVTVFWGSINIREGGALKIRQLTVGMKPPPAKEASAEKK</sequence>
<evidence type="ECO:0000313" key="2">
    <source>
        <dbReference type="EMBL" id="MET4718934.1"/>
    </source>
</evidence>
<accession>A0ABV2RPU7</accession>
<evidence type="ECO:0000313" key="3">
    <source>
        <dbReference type="Proteomes" id="UP001549291"/>
    </source>
</evidence>
<comment type="caution">
    <text evidence="2">The sequence shown here is derived from an EMBL/GenBank/DDBJ whole genome shotgun (WGS) entry which is preliminary data.</text>
</comment>
<keyword evidence="3" id="KW-1185">Reference proteome</keyword>
<evidence type="ECO:0000256" key="1">
    <source>
        <dbReference type="SAM" id="SignalP"/>
    </source>
</evidence>
<reference evidence="2 3" key="1">
    <citation type="submission" date="2024-06" db="EMBL/GenBank/DDBJ databases">
        <title>Genomic Encyclopedia of Type Strains, Phase V (KMG-V): Genome sequencing to study the core and pangenomes of soil and plant-associated prokaryotes.</title>
        <authorList>
            <person name="Whitman W."/>
        </authorList>
    </citation>
    <scope>NUCLEOTIDE SEQUENCE [LARGE SCALE GENOMIC DNA]</scope>
    <source>
        <strain evidence="2 3">USDA 160</strain>
    </source>
</reference>
<gene>
    <name evidence="2" type="ORF">ABIF63_003040</name>
</gene>
<proteinExistence type="predicted"/>
<keyword evidence="1" id="KW-0732">Signal</keyword>
<dbReference type="SUPFAM" id="SSF54427">
    <property type="entry name" value="NTF2-like"/>
    <property type="match status" value="1"/>
</dbReference>
<dbReference type="EMBL" id="JBEPTQ010000002">
    <property type="protein sequence ID" value="MET4718934.1"/>
    <property type="molecule type" value="Genomic_DNA"/>
</dbReference>